<dbReference type="RefSeq" id="WP_073171516.1">
    <property type="nucleotide sequence ID" value="NZ_FQZE01000026.1"/>
</dbReference>
<proteinExistence type="predicted"/>
<dbReference type="STRING" id="1168035.SAMN05444280_12650"/>
<reference evidence="1 2" key="1">
    <citation type="submission" date="2016-11" db="EMBL/GenBank/DDBJ databases">
        <authorList>
            <person name="Jaros S."/>
            <person name="Januszkiewicz K."/>
            <person name="Wedrychowicz H."/>
        </authorList>
    </citation>
    <scope>NUCLEOTIDE SEQUENCE [LARGE SCALE GENOMIC DNA]</scope>
    <source>
        <strain evidence="1 2">DSM 27063</strain>
    </source>
</reference>
<dbReference type="Proteomes" id="UP000184050">
    <property type="component" value="Unassembled WGS sequence"/>
</dbReference>
<dbReference type="OrthoDB" id="1122331at2"/>
<evidence type="ECO:0008006" key="3">
    <source>
        <dbReference type="Google" id="ProtNLM"/>
    </source>
</evidence>
<name>A0A1M6LD22_9BACT</name>
<gene>
    <name evidence="1" type="ORF">SAMN05444280_12650</name>
</gene>
<evidence type="ECO:0000313" key="2">
    <source>
        <dbReference type="Proteomes" id="UP000184050"/>
    </source>
</evidence>
<protein>
    <recommendedName>
        <fullName evidence="3">DNA polymerase-3 subunit gamma/tau</fullName>
    </recommendedName>
</protein>
<accession>A0A1M6LD22</accession>
<evidence type="ECO:0000313" key="1">
    <source>
        <dbReference type="EMBL" id="SHJ68965.1"/>
    </source>
</evidence>
<organism evidence="1 2">
    <name type="scientific">Tangfeifania diversioriginum</name>
    <dbReference type="NCBI Taxonomy" id="1168035"/>
    <lineage>
        <taxon>Bacteria</taxon>
        <taxon>Pseudomonadati</taxon>
        <taxon>Bacteroidota</taxon>
        <taxon>Bacteroidia</taxon>
        <taxon>Marinilabiliales</taxon>
        <taxon>Prolixibacteraceae</taxon>
        <taxon>Tangfeifania</taxon>
    </lineage>
</organism>
<dbReference type="AlphaFoldDB" id="A0A1M6LD22"/>
<sequence>MYSRADETEDFSKEQMKLKWDSFVERLHDRPNLQSTLSKTPELNENYQLVLDIDNSVQEDLINSVKPELVSWLRKELKNSRIQLVTKISHAEKEKIIYTDAEKYGEMLKKNPNLQLLKQKFKLDFG</sequence>
<keyword evidence="2" id="KW-1185">Reference proteome</keyword>
<dbReference type="EMBL" id="FQZE01000026">
    <property type="protein sequence ID" value="SHJ68965.1"/>
    <property type="molecule type" value="Genomic_DNA"/>
</dbReference>